<feature type="transmembrane region" description="Helical" evidence="1">
    <location>
        <begin position="69"/>
        <end position="92"/>
    </location>
</feature>
<keyword evidence="1" id="KW-1133">Transmembrane helix</keyword>
<feature type="transmembrane region" description="Helical" evidence="1">
    <location>
        <begin position="137"/>
        <end position="162"/>
    </location>
</feature>
<feature type="transmembrane region" description="Helical" evidence="1">
    <location>
        <begin position="28"/>
        <end position="49"/>
    </location>
</feature>
<protein>
    <submittedName>
        <fullName evidence="2">DPH7</fullName>
        <ecNumber evidence="2">3.1.1.97</ecNumber>
    </submittedName>
</protein>
<evidence type="ECO:0000256" key="1">
    <source>
        <dbReference type="SAM" id="Phobius"/>
    </source>
</evidence>
<comment type="caution">
    <text evidence="2">The sequence shown here is derived from an EMBL/GenBank/DDBJ whole genome shotgun (WGS) entry which is preliminary data.</text>
</comment>
<proteinExistence type="predicted"/>
<keyword evidence="1" id="KW-0472">Membrane</keyword>
<dbReference type="Proteomes" id="UP000597762">
    <property type="component" value="Unassembled WGS sequence"/>
</dbReference>
<accession>A0A812EZK8</accession>
<evidence type="ECO:0000313" key="2">
    <source>
        <dbReference type="EMBL" id="CAE1332448.1"/>
    </source>
</evidence>
<evidence type="ECO:0000313" key="3">
    <source>
        <dbReference type="Proteomes" id="UP000597762"/>
    </source>
</evidence>
<reference evidence="2" key="1">
    <citation type="submission" date="2021-01" db="EMBL/GenBank/DDBJ databases">
        <authorList>
            <person name="Li R."/>
            <person name="Bekaert M."/>
        </authorList>
    </citation>
    <scope>NUCLEOTIDE SEQUENCE</scope>
    <source>
        <strain evidence="2">Farmed</strain>
    </source>
</reference>
<dbReference type="EC" id="3.1.1.97" evidence="2"/>
<gene>
    <name evidence="2" type="ORF">SPHA_81492</name>
</gene>
<organism evidence="2 3">
    <name type="scientific">Acanthosepion pharaonis</name>
    <name type="common">Pharaoh cuttlefish</name>
    <name type="synonym">Sepia pharaonis</name>
    <dbReference type="NCBI Taxonomy" id="158019"/>
    <lineage>
        <taxon>Eukaryota</taxon>
        <taxon>Metazoa</taxon>
        <taxon>Spiralia</taxon>
        <taxon>Lophotrochozoa</taxon>
        <taxon>Mollusca</taxon>
        <taxon>Cephalopoda</taxon>
        <taxon>Coleoidea</taxon>
        <taxon>Decapodiformes</taxon>
        <taxon>Sepiida</taxon>
        <taxon>Sepiina</taxon>
        <taxon>Sepiidae</taxon>
        <taxon>Acanthosepion</taxon>
    </lineage>
</organism>
<dbReference type="EMBL" id="CAHIKZ030005634">
    <property type="protein sequence ID" value="CAE1332448.1"/>
    <property type="molecule type" value="Genomic_DNA"/>
</dbReference>
<keyword evidence="2" id="KW-0378">Hydrolase</keyword>
<name>A0A812EZK8_ACAPH</name>
<keyword evidence="1" id="KW-0812">Transmembrane</keyword>
<sequence length="163" mass="18533">MFVFRVDTEICLSLSIDWSFLTRLFSRLFLLFISIFLLFLFFFDLFSISSLPPRSSSIPISLLSFSASITSPIDVTCYFISISFLFYIYFLLPPLSQPLPPLSLGSFYSLFLFSLGSFYSLFPLFSSSFFSLSSLSAYSLVSSFFSSLYFLSFLSLSSLAYLS</sequence>
<keyword evidence="3" id="KW-1185">Reference proteome</keyword>
<feature type="transmembrane region" description="Helical" evidence="1">
    <location>
        <begin position="104"/>
        <end position="125"/>
    </location>
</feature>
<dbReference type="GO" id="GO:0061685">
    <property type="term" value="F:diphthine methylesterase activity"/>
    <property type="evidence" value="ECO:0007669"/>
    <property type="project" value="UniProtKB-EC"/>
</dbReference>
<dbReference type="AlphaFoldDB" id="A0A812EZK8"/>